<proteinExistence type="predicted"/>
<evidence type="ECO:0000313" key="7">
    <source>
        <dbReference type="Proteomes" id="UP001500325"/>
    </source>
</evidence>
<dbReference type="Gene3D" id="1.10.357.10">
    <property type="entry name" value="Tetracycline Repressor, domain 2"/>
    <property type="match status" value="1"/>
</dbReference>
<dbReference type="RefSeq" id="WP_345384106.1">
    <property type="nucleotide sequence ID" value="NZ_BAABIC010000028.1"/>
</dbReference>
<dbReference type="Gene3D" id="1.10.10.60">
    <property type="entry name" value="Homeodomain-like"/>
    <property type="match status" value="1"/>
</dbReference>
<dbReference type="PANTHER" id="PTHR30055">
    <property type="entry name" value="HTH-TYPE TRANSCRIPTIONAL REGULATOR RUTR"/>
    <property type="match status" value="1"/>
</dbReference>
<evidence type="ECO:0000256" key="1">
    <source>
        <dbReference type="ARBA" id="ARBA00023015"/>
    </source>
</evidence>
<dbReference type="EMBL" id="BAABIC010000028">
    <property type="protein sequence ID" value="GAA4709898.1"/>
    <property type="molecule type" value="Genomic_DNA"/>
</dbReference>
<dbReference type="PROSITE" id="PS01081">
    <property type="entry name" value="HTH_TETR_1"/>
    <property type="match status" value="1"/>
</dbReference>
<keyword evidence="1" id="KW-0805">Transcription regulation</keyword>
<dbReference type="SUPFAM" id="SSF48498">
    <property type="entry name" value="Tetracyclin repressor-like, C-terminal domain"/>
    <property type="match status" value="1"/>
</dbReference>
<dbReference type="InterPro" id="IPR036271">
    <property type="entry name" value="Tet_transcr_reg_TetR-rel_C_sf"/>
</dbReference>
<feature type="DNA-binding region" description="H-T-H motif" evidence="4">
    <location>
        <begin position="38"/>
        <end position="57"/>
    </location>
</feature>
<reference evidence="7" key="1">
    <citation type="journal article" date="2019" name="Int. J. Syst. Evol. Microbiol.">
        <title>The Global Catalogue of Microorganisms (GCM) 10K type strain sequencing project: providing services to taxonomists for standard genome sequencing and annotation.</title>
        <authorList>
            <consortium name="The Broad Institute Genomics Platform"/>
            <consortium name="The Broad Institute Genome Sequencing Center for Infectious Disease"/>
            <person name="Wu L."/>
            <person name="Ma J."/>
        </authorList>
    </citation>
    <scope>NUCLEOTIDE SEQUENCE [LARGE SCALE GENOMIC DNA]</scope>
    <source>
        <strain evidence="7">JCM 18055</strain>
    </source>
</reference>
<dbReference type="Pfam" id="PF00440">
    <property type="entry name" value="TetR_N"/>
    <property type="match status" value="1"/>
</dbReference>
<accession>A0ABP8XKD3</accession>
<evidence type="ECO:0000256" key="2">
    <source>
        <dbReference type="ARBA" id="ARBA00023125"/>
    </source>
</evidence>
<dbReference type="InterPro" id="IPR041490">
    <property type="entry name" value="KstR2_TetR_C"/>
</dbReference>
<evidence type="ECO:0000313" key="6">
    <source>
        <dbReference type="EMBL" id="GAA4709898.1"/>
    </source>
</evidence>
<evidence type="ECO:0000256" key="4">
    <source>
        <dbReference type="PROSITE-ProRule" id="PRU00335"/>
    </source>
</evidence>
<name>A0ABP8XKD3_9PSEU</name>
<feature type="domain" description="HTH tetR-type" evidence="5">
    <location>
        <begin position="15"/>
        <end position="75"/>
    </location>
</feature>
<gene>
    <name evidence="6" type="ORF">GCM10023215_59520</name>
</gene>
<dbReference type="PROSITE" id="PS50977">
    <property type="entry name" value="HTH_TETR_2"/>
    <property type="match status" value="1"/>
</dbReference>
<dbReference type="InterPro" id="IPR009057">
    <property type="entry name" value="Homeodomain-like_sf"/>
</dbReference>
<dbReference type="Proteomes" id="UP001500325">
    <property type="component" value="Unassembled WGS sequence"/>
</dbReference>
<keyword evidence="2 4" id="KW-0238">DNA-binding</keyword>
<dbReference type="SUPFAM" id="SSF46689">
    <property type="entry name" value="Homeodomain-like"/>
    <property type="match status" value="1"/>
</dbReference>
<keyword evidence="7" id="KW-1185">Reference proteome</keyword>
<dbReference type="PANTHER" id="PTHR30055:SF234">
    <property type="entry name" value="HTH-TYPE TRANSCRIPTIONAL REGULATOR BETI"/>
    <property type="match status" value="1"/>
</dbReference>
<dbReference type="InterPro" id="IPR023772">
    <property type="entry name" value="DNA-bd_HTH_TetR-type_CS"/>
</dbReference>
<evidence type="ECO:0000256" key="3">
    <source>
        <dbReference type="ARBA" id="ARBA00023163"/>
    </source>
</evidence>
<dbReference type="Pfam" id="PF17932">
    <property type="entry name" value="TetR_C_24"/>
    <property type="match status" value="1"/>
</dbReference>
<dbReference type="InterPro" id="IPR001647">
    <property type="entry name" value="HTH_TetR"/>
</dbReference>
<dbReference type="PRINTS" id="PR00455">
    <property type="entry name" value="HTHTETR"/>
</dbReference>
<protein>
    <submittedName>
        <fullName evidence="6">TetR/AcrR family transcriptional regulator</fullName>
    </submittedName>
</protein>
<organism evidence="6 7">
    <name type="scientific">Pseudonocardia yuanmonensis</name>
    <dbReference type="NCBI Taxonomy" id="1095914"/>
    <lineage>
        <taxon>Bacteria</taxon>
        <taxon>Bacillati</taxon>
        <taxon>Actinomycetota</taxon>
        <taxon>Actinomycetes</taxon>
        <taxon>Pseudonocardiales</taxon>
        <taxon>Pseudonocardiaceae</taxon>
        <taxon>Pseudonocardia</taxon>
    </lineage>
</organism>
<evidence type="ECO:0000259" key="5">
    <source>
        <dbReference type="PROSITE" id="PS50977"/>
    </source>
</evidence>
<dbReference type="InterPro" id="IPR050109">
    <property type="entry name" value="HTH-type_TetR-like_transc_reg"/>
</dbReference>
<sequence length="232" mass="25439">MSEPGAGRKATARRELVENELYEHATRLFAERGFAGTSLQDIADALGITRPALYYYVKSKDELLAKLVTEVTNGPLADLTELVARDLDPVQRLRGIVEVIVGRRTAQPARFRLLIRSEAELPAELTAAYDESRRAVLKVIAGVIDDGVRAGRFRPVDARVAALGVLGMCNWVAWWFHPGGRDTAEGVTDQLADMAVAALVRPDHQAPEAEGPAAALKLLRQDLDHLERLLDL</sequence>
<keyword evidence="3" id="KW-0804">Transcription</keyword>
<comment type="caution">
    <text evidence="6">The sequence shown here is derived from an EMBL/GenBank/DDBJ whole genome shotgun (WGS) entry which is preliminary data.</text>
</comment>